<protein>
    <submittedName>
        <fullName evidence="2">Uncharacterized protein</fullName>
    </submittedName>
</protein>
<sequence length="362" mass="40654">MSAKKDVVSSSAVRQSGKDESGEVHAKKSLDKLNVREFCERFCIPNDVSVQLVDEEAVSTDKSADNAIYFTKEQFNAGLRFPLPSLFKEFLHFTHIPPAYIHPNMVRVLMRRSILSMLFNLDLSLLEVLFIYSIKKGKNDFFSLAARLPSLQLVTDLPDSTKEGAKGHVLVRGVWARLLEHPERPFSPNRSLVFPGKAACGVCPAFVCCSSYFGIIRWLTSLVADNAGTDKKGRVVEWVEKTSFDHLNKLFEITAAERHHQTLLTARNLLAVVREPQAYVTNILPGKLPKKVVSGKHFVLKDLPFYTEVRKADAQARRALLNEWEERRQEGTLRRAPGDKRSAPFPPAGVPAGKKKKVSTKE</sequence>
<evidence type="ECO:0000313" key="2">
    <source>
        <dbReference type="EMBL" id="RVW50547.1"/>
    </source>
</evidence>
<dbReference type="AlphaFoldDB" id="A0A438ESA9"/>
<feature type="compositionally biased region" description="Basic and acidic residues" evidence="1">
    <location>
        <begin position="325"/>
        <end position="342"/>
    </location>
</feature>
<feature type="region of interest" description="Disordered" evidence="1">
    <location>
        <begin position="1"/>
        <end position="23"/>
    </location>
</feature>
<evidence type="ECO:0000313" key="3">
    <source>
        <dbReference type="Proteomes" id="UP000288805"/>
    </source>
</evidence>
<comment type="caution">
    <text evidence="2">The sequence shown here is derived from an EMBL/GenBank/DDBJ whole genome shotgun (WGS) entry which is preliminary data.</text>
</comment>
<evidence type="ECO:0000256" key="1">
    <source>
        <dbReference type="SAM" id="MobiDB-lite"/>
    </source>
</evidence>
<proteinExistence type="predicted"/>
<feature type="compositionally biased region" description="Basic residues" evidence="1">
    <location>
        <begin position="353"/>
        <end position="362"/>
    </location>
</feature>
<gene>
    <name evidence="2" type="ORF">CK203_074482</name>
</gene>
<dbReference type="Proteomes" id="UP000288805">
    <property type="component" value="Unassembled WGS sequence"/>
</dbReference>
<feature type="region of interest" description="Disordered" evidence="1">
    <location>
        <begin position="325"/>
        <end position="362"/>
    </location>
</feature>
<reference evidence="2 3" key="1">
    <citation type="journal article" date="2018" name="PLoS Genet.">
        <title>Population sequencing reveals clonal diversity and ancestral inbreeding in the grapevine cultivar Chardonnay.</title>
        <authorList>
            <person name="Roach M.J."/>
            <person name="Johnson D.L."/>
            <person name="Bohlmann J."/>
            <person name="van Vuuren H.J."/>
            <person name="Jones S.J."/>
            <person name="Pretorius I.S."/>
            <person name="Schmidt S.A."/>
            <person name="Borneman A.R."/>
        </authorList>
    </citation>
    <scope>NUCLEOTIDE SEQUENCE [LARGE SCALE GENOMIC DNA]</scope>
    <source>
        <strain evidence="3">cv. Chardonnay</strain>
        <tissue evidence="2">Leaf</tissue>
    </source>
</reference>
<accession>A0A438ESA9</accession>
<name>A0A438ESA9_VITVI</name>
<organism evidence="2 3">
    <name type="scientific">Vitis vinifera</name>
    <name type="common">Grape</name>
    <dbReference type="NCBI Taxonomy" id="29760"/>
    <lineage>
        <taxon>Eukaryota</taxon>
        <taxon>Viridiplantae</taxon>
        <taxon>Streptophyta</taxon>
        <taxon>Embryophyta</taxon>
        <taxon>Tracheophyta</taxon>
        <taxon>Spermatophyta</taxon>
        <taxon>Magnoliopsida</taxon>
        <taxon>eudicotyledons</taxon>
        <taxon>Gunneridae</taxon>
        <taxon>Pentapetalae</taxon>
        <taxon>rosids</taxon>
        <taxon>Vitales</taxon>
        <taxon>Vitaceae</taxon>
        <taxon>Viteae</taxon>
        <taxon>Vitis</taxon>
    </lineage>
</organism>
<dbReference type="EMBL" id="QGNW01001195">
    <property type="protein sequence ID" value="RVW50547.1"/>
    <property type="molecule type" value="Genomic_DNA"/>
</dbReference>